<dbReference type="InterPro" id="IPR027843">
    <property type="entry name" value="DUF4440"/>
</dbReference>
<keyword evidence="3" id="KW-1185">Reference proteome</keyword>
<organism evidence="2 3">
    <name type="scientific">Mesorhizobium wenxiniae</name>
    <dbReference type="NCBI Taxonomy" id="2014805"/>
    <lineage>
        <taxon>Bacteria</taxon>
        <taxon>Pseudomonadati</taxon>
        <taxon>Pseudomonadota</taxon>
        <taxon>Alphaproteobacteria</taxon>
        <taxon>Hyphomicrobiales</taxon>
        <taxon>Phyllobacteriaceae</taxon>
        <taxon>Mesorhizobium</taxon>
    </lineage>
</organism>
<dbReference type="AlphaFoldDB" id="A0A271KC93"/>
<dbReference type="Gene3D" id="3.10.450.50">
    <property type="match status" value="1"/>
</dbReference>
<comment type="caution">
    <text evidence="2">The sequence shown here is derived from an EMBL/GenBank/DDBJ whole genome shotgun (WGS) entry which is preliminary data.</text>
</comment>
<dbReference type="InterPro" id="IPR032710">
    <property type="entry name" value="NTF2-like_dom_sf"/>
</dbReference>
<name>A0A271KC93_9HYPH</name>
<evidence type="ECO:0000259" key="1">
    <source>
        <dbReference type="Pfam" id="PF14534"/>
    </source>
</evidence>
<reference evidence="2 3" key="1">
    <citation type="submission" date="2017-08" db="EMBL/GenBank/DDBJ databases">
        <title>Mesorhizobium wenxinae sp. nov., a novel rhizobial species isolated from root nodules of chickpea (Cicer arietinum L.).</title>
        <authorList>
            <person name="Zhang J."/>
        </authorList>
    </citation>
    <scope>NUCLEOTIDE SEQUENCE [LARGE SCALE GENOMIC DNA]</scope>
    <source>
        <strain evidence="3">WYCCWR 10019</strain>
    </source>
</reference>
<dbReference type="SUPFAM" id="SSF54427">
    <property type="entry name" value="NTF2-like"/>
    <property type="match status" value="1"/>
</dbReference>
<dbReference type="Proteomes" id="UP000215931">
    <property type="component" value="Unassembled WGS sequence"/>
</dbReference>
<accession>A0A271KC93</accession>
<feature type="domain" description="DUF4440" evidence="1">
    <location>
        <begin position="41"/>
        <end position="151"/>
    </location>
</feature>
<dbReference type="EMBL" id="NPKH01000027">
    <property type="protein sequence ID" value="PAP93371.1"/>
    <property type="molecule type" value="Genomic_DNA"/>
</dbReference>
<protein>
    <recommendedName>
        <fullName evidence="1">DUF4440 domain-containing protein</fullName>
    </recommendedName>
</protein>
<evidence type="ECO:0000313" key="3">
    <source>
        <dbReference type="Proteomes" id="UP000215931"/>
    </source>
</evidence>
<proteinExistence type="predicted"/>
<evidence type="ECO:0000313" key="2">
    <source>
        <dbReference type="EMBL" id="PAP93371.1"/>
    </source>
</evidence>
<gene>
    <name evidence="2" type="ORF">CIT31_23220</name>
</gene>
<sequence length="162" mass="17560">MDISITQREDEMRVAKLFAFAAVLFLSSALSAAAQSAREDIEAALTKFTDAFNSGNAVEVGQMYTEDAAVLPPDGKRVDGRKGVEEFWQGAIKSGMKNLTLKALEVEESANLAYEVGAFTLDVPSKDGALSTVAGKYIVVWKKGDDGTWRLHRDIWNLGAAQ</sequence>
<dbReference type="Pfam" id="PF14534">
    <property type="entry name" value="DUF4440"/>
    <property type="match status" value="1"/>
</dbReference>